<evidence type="ECO:0000256" key="5">
    <source>
        <dbReference type="ARBA" id="ARBA00023128"/>
    </source>
</evidence>
<dbReference type="OrthoDB" id="2139957at2759"/>
<dbReference type="InterPro" id="IPR052377">
    <property type="entry name" value="Mitochondrial_ECH-domain"/>
</dbReference>
<dbReference type="Gene3D" id="3.90.226.10">
    <property type="entry name" value="2-enoyl-CoA Hydratase, Chain A, domain 1"/>
    <property type="match status" value="1"/>
</dbReference>
<evidence type="ECO:0000256" key="2">
    <source>
        <dbReference type="ARBA" id="ARBA00022832"/>
    </source>
</evidence>
<dbReference type="Pfam" id="PF00378">
    <property type="entry name" value="ECH_1"/>
    <property type="match status" value="1"/>
</dbReference>
<evidence type="ECO:0000256" key="3">
    <source>
        <dbReference type="ARBA" id="ARBA00022946"/>
    </source>
</evidence>
<dbReference type="Gene3D" id="1.10.12.10">
    <property type="entry name" value="Lyase 2-enoyl-coa Hydratase, Chain A, domain 2"/>
    <property type="match status" value="1"/>
</dbReference>
<accession>A0A6P8WU92</accession>
<gene>
    <name evidence="9" type="primary">LOC117569980</name>
</gene>
<dbReference type="GO" id="GO:0006631">
    <property type="term" value="P:fatty acid metabolic process"/>
    <property type="evidence" value="ECO:0007669"/>
    <property type="project" value="UniProtKB-KW"/>
</dbReference>
<dbReference type="AlphaFoldDB" id="A0A6P8WU92"/>
<dbReference type="Proteomes" id="UP000515160">
    <property type="component" value="Chromosome 3"/>
</dbReference>
<proteinExistence type="predicted"/>
<comment type="subcellular location">
    <subcellularLocation>
        <location evidence="1">Mitochondrion</location>
    </subcellularLocation>
</comment>
<keyword evidence="5" id="KW-0496">Mitochondrion</keyword>
<dbReference type="CDD" id="cd06558">
    <property type="entry name" value="crotonase-like"/>
    <property type="match status" value="1"/>
</dbReference>
<dbReference type="RefSeq" id="XP_034107251.1">
    <property type="nucleotide sequence ID" value="XM_034251360.2"/>
</dbReference>
<dbReference type="GO" id="GO:0005739">
    <property type="term" value="C:mitochondrion"/>
    <property type="evidence" value="ECO:0007669"/>
    <property type="project" value="UniProtKB-SubCell"/>
</dbReference>
<sequence length="230" mass="25219">MAMMNALHKDLVKDPDDTELRCIVLSAEGKIWSAGHNLKELQANDSAYRNEVFQKITDIILDIQKLPVPVISKVNGMAAAAGCQLVASCDIIVASDKSTFSTPGASVGVFCNTPGVAIGRVMSRPKSAYMLMTGLPITSQEAYVAGLVTKVVAEKDLDHTIDEITRAIKSKSRAVISLGKQFYYEQLNLPLKDAYKCGQSKMMENLELDDCKEGLTSFIEKRHPVWKHKA</sequence>
<evidence type="ECO:0000256" key="6">
    <source>
        <dbReference type="ARBA" id="ARBA00037410"/>
    </source>
</evidence>
<evidence type="ECO:0000313" key="9">
    <source>
        <dbReference type="RefSeq" id="XP_034107251.1"/>
    </source>
</evidence>
<keyword evidence="4" id="KW-0443">Lipid metabolism</keyword>
<organism evidence="8 9">
    <name type="scientific">Drosophila albomicans</name>
    <name type="common">Fruit fly</name>
    <dbReference type="NCBI Taxonomy" id="7291"/>
    <lineage>
        <taxon>Eukaryota</taxon>
        <taxon>Metazoa</taxon>
        <taxon>Ecdysozoa</taxon>
        <taxon>Arthropoda</taxon>
        <taxon>Hexapoda</taxon>
        <taxon>Insecta</taxon>
        <taxon>Pterygota</taxon>
        <taxon>Neoptera</taxon>
        <taxon>Endopterygota</taxon>
        <taxon>Diptera</taxon>
        <taxon>Brachycera</taxon>
        <taxon>Muscomorpha</taxon>
        <taxon>Ephydroidea</taxon>
        <taxon>Drosophilidae</taxon>
        <taxon>Drosophila</taxon>
    </lineage>
</organism>
<protein>
    <recommendedName>
        <fullName evidence="7">Enoyl-CoA hydratase domain-containing protein 3, mitochondrial</fullName>
    </recommendedName>
</protein>
<dbReference type="SUPFAM" id="SSF52096">
    <property type="entry name" value="ClpP/crotonase"/>
    <property type="match status" value="1"/>
</dbReference>
<evidence type="ECO:0000313" key="8">
    <source>
        <dbReference type="Proteomes" id="UP000515160"/>
    </source>
</evidence>
<keyword evidence="2" id="KW-0276">Fatty acid metabolism</keyword>
<evidence type="ECO:0000256" key="1">
    <source>
        <dbReference type="ARBA" id="ARBA00004173"/>
    </source>
</evidence>
<dbReference type="InterPro" id="IPR029045">
    <property type="entry name" value="ClpP/crotonase-like_dom_sf"/>
</dbReference>
<dbReference type="GO" id="GO:0016836">
    <property type="term" value="F:hydro-lyase activity"/>
    <property type="evidence" value="ECO:0007669"/>
    <property type="project" value="TreeGrafter"/>
</dbReference>
<evidence type="ECO:0000256" key="4">
    <source>
        <dbReference type="ARBA" id="ARBA00023098"/>
    </source>
</evidence>
<dbReference type="InterPro" id="IPR014748">
    <property type="entry name" value="Enoyl-CoA_hydra_C"/>
</dbReference>
<dbReference type="PANTHER" id="PTHR43602">
    <property type="match status" value="1"/>
</dbReference>
<evidence type="ECO:0000256" key="7">
    <source>
        <dbReference type="ARBA" id="ARBA00040545"/>
    </source>
</evidence>
<dbReference type="PANTHER" id="PTHR43602:SF1">
    <property type="entry name" value="ENOYL-COA HYDRATASE DOMAIN-CONTAINING PROTEIN 3, MITOCHONDRIAL"/>
    <property type="match status" value="1"/>
</dbReference>
<comment type="function">
    <text evidence="6">May play a role in fatty acid biosynthesis and insulin sensitivity.</text>
</comment>
<keyword evidence="3" id="KW-0809">Transit peptide</keyword>
<dbReference type="InterPro" id="IPR001753">
    <property type="entry name" value="Enoyl-CoA_hydra/iso"/>
</dbReference>
<keyword evidence="8" id="KW-1185">Reference proteome</keyword>
<name>A0A6P8WU92_DROAB</name>
<dbReference type="GeneID" id="117569980"/>
<reference evidence="9" key="1">
    <citation type="submission" date="2025-08" db="UniProtKB">
        <authorList>
            <consortium name="RefSeq"/>
        </authorList>
    </citation>
    <scope>IDENTIFICATION</scope>
    <source>
        <strain evidence="9">15112-1751.03</strain>
        <tissue evidence="9">Whole Adult</tissue>
    </source>
</reference>